<feature type="region of interest" description="Disordered" evidence="1">
    <location>
        <begin position="81"/>
        <end position="103"/>
    </location>
</feature>
<accession>D0A5U3</accession>
<dbReference type="EMBL" id="FN554974">
    <property type="protein sequence ID" value="CBH17044.1"/>
    <property type="molecule type" value="Genomic_DNA"/>
</dbReference>
<protein>
    <submittedName>
        <fullName evidence="2">Uncharacterized protein</fullName>
    </submittedName>
</protein>
<dbReference type="Proteomes" id="UP000002316">
    <property type="component" value="Chromosome 11"/>
</dbReference>
<evidence type="ECO:0000313" key="3">
    <source>
        <dbReference type="Proteomes" id="UP000002316"/>
    </source>
</evidence>
<dbReference type="KEGG" id="tbg:TbgDal_XI1600"/>
<evidence type="ECO:0000313" key="2">
    <source>
        <dbReference type="EMBL" id="CBH17044.1"/>
    </source>
</evidence>
<reference evidence="3" key="1">
    <citation type="journal article" date="2010" name="PLoS Negl. Trop. Dis.">
        <title>The genome sequence of Trypanosoma brucei gambiense, causative agent of chronic human african trypanosomiasis.</title>
        <authorList>
            <person name="Jackson A.P."/>
            <person name="Sanders M."/>
            <person name="Berry A."/>
            <person name="McQuillan J."/>
            <person name="Aslett M.A."/>
            <person name="Quail M.A."/>
            <person name="Chukualim B."/>
            <person name="Capewell P."/>
            <person name="MacLeod A."/>
            <person name="Melville S.E."/>
            <person name="Gibson W."/>
            <person name="Barry J.D."/>
            <person name="Berriman M."/>
            <person name="Hertz-Fowler C."/>
        </authorList>
    </citation>
    <scope>NUCLEOTIDE SEQUENCE [LARGE SCALE GENOMIC DNA]</scope>
    <source>
        <strain evidence="3">MHOM/CI/86/DAL972</strain>
    </source>
</reference>
<gene>
    <name evidence="2" type="ORF">TbgDal_XI1600</name>
</gene>
<proteinExistence type="predicted"/>
<sequence>MGKALGMQRAKAQRLRKVVLRGSAAGSRSFLLYAQPTPNMLSETSGAVVDMCTDEFSIDIKEPSPEDAIVVASLTLRKKKNAKVARRKEDSSKATEERAQSGASTCTLNFNKQETRWPLKISEC</sequence>
<evidence type="ECO:0000256" key="1">
    <source>
        <dbReference type="SAM" id="MobiDB-lite"/>
    </source>
</evidence>
<name>D0A5U3_TRYB9</name>
<organism evidence="2 3">
    <name type="scientific">Trypanosoma brucei gambiense (strain MHOM/CI/86/DAL972)</name>
    <dbReference type="NCBI Taxonomy" id="679716"/>
    <lineage>
        <taxon>Eukaryota</taxon>
        <taxon>Discoba</taxon>
        <taxon>Euglenozoa</taxon>
        <taxon>Kinetoplastea</taxon>
        <taxon>Metakinetoplastina</taxon>
        <taxon>Trypanosomatida</taxon>
        <taxon>Trypanosomatidae</taxon>
        <taxon>Trypanosoma</taxon>
    </lineage>
</organism>
<dbReference type="RefSeq" id="XP_011779308.1">
    <property type="nucleotide sequence ID" value="XM_011781006.1"/>
</dbReference>
<feature type="compositionally biased region" description="Basic and acidic residues" evidence="1">
    <location>
        <begin position="87"/>
        <end position="99"/>
    </location>
</feature>
<dbReference type="GeneID" id="23866798"/>
<dbReference type="AlphaFoldDB" id="D0A5U3"/>